<keyword evidence="5" id="KW-1185">Reference proteome</keyword>
<feature type="compositionally biased region" description="Pro residues" evidence="1">
    <location>
        <begin position="1"/>
        <end position="10"/>
    </location>
</feature>
<evidence type="ECO:0000313" key="4">
    <source>
        <dbReference type="EMBL" id="MFC6956344.1"/>
    </source>
</evidence>
<dbReference type="EMBL" id="JBHSYS010000001">
    <property type="protein sequence ID" value="MFC6956344.1"/>
    <property type="molecule type" value="Genomic_DNA"/>
</dbReference>
<evidence type="ECO:0000313" key="5">
    <source>
        <dbReference type="Proteomes" id="UP001596470"/>
    </source>
</evidence>
<accession>A0ABW2D4H8</accession>
<dbReference type="CDD" id="cd00161">
    <property type="entry name" value="beta-trefoil_Ricin-like"/>
    <property type="match status" value="1"/>
</dbReference>
<evidence type="ECO:0000256" key="2">
    <source>
        <dbReference type="SAM" id="Phobius"/>
    </source>
</evidence>
<sequence length="277" mass="29304">MEPWPPPAPRGPRHASQHDLPARLRERFERARMRLGTSQTLSGVAAVVALVLTVAVIAAIMTAGRDSEREAAAQQIETSLDSTPSPSDTPSASPSPSPSPSPSETTAEEAADAPRDTAEEPEAEAPEPEPEYPADGWYQVRQEASGLCLSTGPEPYNEGRTVVVLASCGSANPSTLQVVAWDEGVYVFNMHFSDWSACMGADAPADQEGYLMAAYSCEFTETQFWELTPLGGGEYTIQTSASGLCVGILDGRSSTSGEPTATDSCDSGNTAQRFTLV</sequence>
<comment type="caution">
    <text evidence="4">The sequence shown here is derived from an EMBL/GenBank/DDBJ whole genome shotgun (WGS) entry which is preliminary data.</text>
</comment>
<name>A0ABW2D4H8_9ACTN</name>
<organism evidence="4 5">
    <name type="scientific">Glycomyces mayteni</name>
    <dbReference type="NCBI Taxonomy" id="543887"/>
    <lineage>
        <taxon>Bacteria</taxon>
        <taxon>Bacillati</taxon>
        <taxon>Actinomycetota</taxon>
        <taxon>Actinomycetes</taxon>
        <taxon>Glycomycetales</taxon>
        <taxon>Glycomycetaceae</taxon>
        <taxon>Glycomyces</taxon>
    </lineage>
</organism>
<dbReference type="InterPro" id="IPR000772">
    <property type="entry name" value="Ricin_B_lectin"/>
</dbReference>
<feature type="domain" description="Ricin B lectin" evidence="3">
    <location>
        <begin position="136"/>
        <end position="277"/>
    </location>
</feature>
<dbReference type="InterPro" id="IPR035992">
    <property type="entry name" value="Ricin_B-like_lectins"/>
</dbReference>
<dbReference type="SUPFAM" id="SSF50370">
    <property type="entry name" value="Ricin B-like lectins"/>
    <property type="match status" value="1"/>
</dbReference>
<dbReference type="Gene3D" id="2.80.10.50">
    <property type="match status" value="1"/>
</dbReference>
<dbReference type="Pfam" id="PF00652">
    <property type="entry name" value="Ricin_B_lectin"/>
    <property type="match status" value="1"/>
</dbReference>
<evidence type="ECO:0000256" key="1">
    <source>
        <dbReference type="SAM" id="MobiDB-lite"/>
    </source>
</evidence>
<feature type="compositionally biased region" description="Low complexity" evidence="1">
    <location>
        <begin position="77"/>
        <end position="92"/>
    </location>
</feature>
<dbReference type="Proteomes" id="UP001596470">
    <property type="component" value="Unassembled WGS sequence"/>
</dbReference>
<feature type="transmembrane region" description="Helical" evidence="2">
    <location>
        <begin position="40"/>
        <end position="61"/>
    </location>
</feature>
<dbReference type="RefSeq" id="WP_382354165.1">
    <property type="nucleotide sequence ID" value="NZ_JBHMBP010000004.1"/>
</dbReference>
<keyword evidence="2" id="KW-0812">Transmembrane</keyword>
<feature type="region of interest" description="Disordered" evidence="1">
    <location>
        <begin position="1"/>
        <end position="20"/>
    </location>
</feature>
<keyword evidence="2" id="KW-0472">Membrane</keyword>
<keyword evidence="2" id="KW-1133">Transmembrane helix</keyword>
<gene>
    <name evidence="4" type="ORF">ACFQS3_03940</name>
</gene>
<evidence type="ECO:0000259" key="3">
    <source>
        <dbReference type="SMART" id="SM00458"/>
    </source>
</evidence>
<feature type="region of interest" description="Disordered" evidence="1">
    <location>
        <begin position="69"/>
        <end position="134"/>
    </location>
</feature>
<proteinExistence type="predicted"/>
<protein>
    <submittedName>
        <fullName evidence="4">RICIN domain-containing protein</fullName>
    </submittedName>
</protein>
<reference evidence="5" key="1">
    <citation type="journal article" date="2019" name="Int. J. Syst. Evol. Microbiol.">
        <title>The Global Catalogue of Microorganisms (GCM) 10K type strain sequencing project: providing services to taxonomists for standard genome sequencing and annotation.</title>
        <authorList>
            <consortium name="The Broad Institute Genomics Platform"/>
            <consortium name="The Broad Institute Genome Sequencing Center for Infectious Disease"/>
            <person name="Wu L."/>
            <person name="Ma J."/>
        </authorList>
    </citation>
    <scope>NUCLEOTIDE SEQUENCE [LARGE SCALE GENOMIC DNA]</scope>
    <source>
        <strain evidence="5">KACC 12634</strain>
    </source>
</reference>
<feature type="compositionally biased region" description="Acidic residues" evidence="1">
    <location>
        <begin position="119"/>
        <end position="132"/>
    </location>
</feature>
<dbReference type="SMART" id="SM00458">
    <property type="entry name" value="RICIN"/>
    <property type="match status" value="1"/>
</dbReference>
<dbReference type="PROSITE" id="PS50231">
    <property type="entry name" value="RICIN_B_LECTIN"/>
    <property type="match status" value="1"/>
</dbReference>